<dbReference type="PANTHER" id="PTHR33164">
    <property type="entry name" value="TRANSCRIPTIONAL REGULATOR, MARR FAMILY"/>
    <property type="match status" value="1"/>
</dbReference>
<dbReference type="RefSeq" id="WP_267218458.1">
    <property type="nucleotide sequence ID" value="NZ_JAPCWC010000001.1"/>
</dbReference>
<organism evidence="5 6">
    <name type="scientific">Novosphingobium clariflavum</name>
    <dbReference type="NCBI Taxonomy" id="2029884"/>
    <lineage>
        <taxon>Bacteria</taxon>
        <taxon>Pseudomonadati</taxon>
        <taxon>Pseudomonadota</taxon>
        <taxon>Alphaproteobacteria</taxon>
        <taxon>Sphingomonadales</taxon>
        <taxon>Sphingomonadaceae</taxon>
        <taxon>Novosphingobium</taxon>
    </lineage>
</organism>
<dbReference type="InterPro" id="IPR039422">
    <property type="entry name" value="MarR/SlyA-like"/>
</dbReference>
<dbReference type="PANTHER" id="PTHR33164:SF95">
    <property type="entry name" value="TRANSCRIPTIONAL REGULATOR"/>
    <property type="match status" value="1"/>
</dbReference>
<dbReference type="Proteomes" id="UP001589858">
    <property type="component" value="Unassembled WGS sequence"/>
</dbReference>
<dbReference type="InterPro" id="IPR036388">
    <property type="entry name" value="WH-like_DNA-bd_sf"/>
</dbReference>
<reference evidence="5 6" key="1">
    <citation type="submission" date="2024-09" db="EMBL/GenBank/DDBJ databases">
        <authorList>
            <person name="Sun Q."/>
            <person name="Mori K."/>
        </authorList>
    </citation>
    <scope>NUCLEOTIDE SEQUENCE [LARGE SCALE GENOMIC DNA]</scope>
    <source>
        <strain evidence="5 6">CICC 11035S</strain>
    </source>
</reference>
<evidence type="ECO:0000259" key="4">
    <source>
        <dbReference type="PROSITE" id="PS50995"/>
    </source>
</evidence>
<dbReference type="PROSITE" id="PS01117">
    <property type="entry name" value="HTH_MARR_1"/>
    <property type="match status" value="1"/>
</dbReference>
<evidence type="ECO:0000256" key="1">
    <source>
        <dbReference type="ARBA" id="ARBA00023015"/>
    </source>
</evidence>
<evidence type="ECO:0000313" key="6">
    <source>
        <dbReference type="Proteomes" id="UP001589858"/>
    </source>
</evidence>
<feature type="domain" description="HTH marR-type" evidence="4">
    <location>
        <begin position="8"/>
        <end position="139"/>
    </location>
</feature>
<dbReference type="InterPro" id="IPR023187">
    <property type="entry name" value="Tscrpt_reg_MarR-type_CS"/>
</dbReference>
<gene>
    <name evidence="5" type="ORF">ACFFF8_18870</name>
</gene>
<proteinExistence type="predicted"/>
<evidence type="ECO:0000256" key="3">
    <source>
        <dbReference type="ARBA" id="ARBA00023163"/>
    </source>
</evidence>
<dbReference type="Gene3D" id="1.10.10.10">
    <property type="entry name" value="Winged helix-like DNA-binding domain superfamily/Winged helix DNA-binding domain"/>
    <property type="match status" value="1"/>
</dbReference>
<keyword evidence="6" id="KW-1185">Reference proteome</keyword>
<dbReference type="EMBL" id="JBHLTM010000075">
    <property type="protein sequence ID" value="MFC0686653.1"/>
    <property type="molecule type" value="Genomic_DNA"/>
</dbReference>
<protein>
    <submittedName>
        <fullName evidence="5">MarR family winged helix-turn-helix transcriptional regulator</fullName>
    </submittedName>
</protein>
<dbReference type="InterPro" id="IPR000835">
    <property type="entry name" value="HTH_MarR-typ"/>
</dbReference>
<evidence type="ECO:0000313" key="5">
    <source>
        <dbReference type="EMBL" id="MFC0686653.1"/>
    </source>
</evidence>
<accession>A0ABV6SF37</accession>
<keyword evidence="3" id="KW-0804">Transcription</keyword>
<comment type="caution">
    <text evidence="5">The sequence shown here is derived from an EMBL/GenBank/DDBJ whole genome shotgun (WGS) entry which is preliminary data.</text>
</comment>
<name>A0ABV6SF37_9SPHN</name>
<dbReference type="PRINTS" id="PR00598">
    <property type="entry name" value="HTHMARR"/>
</dbReference>
<dbReference type="InterPro" id="IPR036390">
    <property type="entry name" value="WH_DNA-bd_sf"/>
</dbReference>
<dbReference type="PROSITE" id="PS50995">
    <property type="entry name" value="HTH_MARR_2"/>
    <property type="match status" value="1"/>
</dbReference>
<keyword evidence="2" id="KW-0238">DNA-binding</keyword>
<dbReference type="SMART" id="SM00347">
    <property type="entry name" value="HTH_MARR"/>
    <property type="match status" value="1"/>
</dbReference>
<dbReference type="Pfam" id="PF01047">
    <property type="entry name" value="MarR"/>
    <property type="match status" value="1"/>
</dbReference>
<keyword evidence="1" id="KW-0805">Transcription regulation</keyword>
<dbReference type="SUPFAM" id="SSF46785">
    <property type="entry name" value="Winged helix' DNA-binding domain"/>
    <property type="match status" value="1"/>
</dbReference>
<sequence>MSDLETMPGHLIRRLQQISVALFTHRMGEAEIDLTPVQFAALVTLRQHPGIDQQTLAGMIAYDRVTIGGVVDRLVLKGLVLRETSPADRRARVLALTDQGQDLLGEAAPLVERVQEDILGALSAPEQATFVALLSRVTASGNELSRAPLRRSKAAGYVVNS</sequence>
<evidence type="ECO:0000256" key="2">
    <source>
        <dbReference type="ARBA" id="ARBA00023125"/>
    </source>
</evidence>